<dbReference type="Proteomes" id="UP000695022">
    <property type="component" value="Unplaced"/>
</dbReference>
<dbReference type="Pfam" id="PF10217">
    <property type="entry name" value="DUF2039"/>
    <property type="match status" value="1"/>
</dbReference>
<organism evidence="2 3">
    <name type="scientific">Priapulus caudatus</name>
    <name type="common">Priapulid worm</name>
    <dbReference type="NCBI Taxonomy" id="37621"/>
    <lineage>
        <taxon>Eukaryota</taxon>
        <taxon>Metazoa</taxon>
        <taxon>Ecdysozoa</taxon>
        <taxon>Scalidophora</taxon>
        <taxon>Priapulida</taxon>
        <taxon>Priapulimorpha</taxon>
        <taxon>Priapulimorphida</taxon>
        <taxon>Priapulidae</taxon>
        <taxon>Priapulus</taxon>
    </lineage>
</organism>
<dbReference type="RefSeq" id="XP_014674431.1">
    <property type="nucleotide sequence ID" value="XM_014818945.1"/>
</dbReference>
<name>A0ABM1EQG0_PRICU</name>
<evidence type="ECO:0000313" key="3">
    <source>
        <dbReference type="RefSeq" id="XP_014674431.1"/>
    </source>
</evidence>
<accession>A0ABM1EQG0</accession>
<protein>
    <submittedName>
        <fullName evidence="3">Uncharacterized protein C9orf85 homolog</fullName>
    </submittedName>
</protein>
<reference evidence="3" key="1">
    <citation type="submission" date="2025-08" db="UniProtKB">
        <authorList>
            <consortium name="RefSeq"/>
        </authorList>
    </citation>
    <scope>IDENTIFICATION</scope>
</reference>
<proteinExistence type="predicted"/>
<dbReference type="InterPro" id="IPR019351">
    <property type="entry name" value="DUF2039"/>
</dbReference>
<keyword evidence="2" id="KW-1185">Reference proteome</keyword>
<dbReference type="PANTHER" id="PTHR22876">
    <property type="entry name" value="ZGC:101016"/>
    <property type="match status" value="1"/>
</dbReference>
<evidence type="ECO:0000313" key="2">
    <source>
        <dbReference type="Proteomes" id="UP000695022"/>
    </source>
</evidence>
<feature type="compositionally biased region" description="Basic and acidic residues" evidence="1">
    <location>
        <begin position="89"/>
        <end position="107"/>
    </location>
</feature>
<dbReference type="GeneID" id="106814610"/>
<evidence type="ECO:0000256" key="1">
    <source>
        <dbReference type="SAM" id="MobiDB-lite"/>
    </source>
</evidence>
<dbReference type="PANTHER" id="PTHR22876:SF5">
    <property type="entry name" value="CHROMOSOME 9 OPEN READING FRAME 85"/>
    <property type="match status" value="1"/>
</dbReference>
<gene>
    <name evidence="3" type="primary">LOC106814610</name>
</gene>
<feature type="non-terminal residue" evidence="3">
    <location>
        <position position="1"/>
    </location>
</feature>
<sequence>QQWKTINSLEIGGLCGRCRDVVAWKIKYKKYKPLTAPKKCTQCGEKRIKFAYHILCSPCTKTSNQCAKCAQKTGIIGKAVLPGQTPEEQMEKTILDKKMKELPERQRRSILRNGGPQLQDHDDDELDEHLNDSTSSDS</sequence>
<feature type="region of interest" description="Disordered" evidence="1">
    <location>
        <begin position="83"/>
        <end position="138"/>
    </location>
</feature>